<name>A0ABU4VJY7_9ACTN</name>
<keyword evidence="2" id="KW-1185">Reference proteome</keyword>
<dbReference type="Proteomes" id="UP001277761">
    <property type="component" value="Unassembled WGS sequence"/>
</dbReference>
<dbReference type="RefSeq" id="WP_319954283.1">
    <property type="nucleotide sequence ID" value="NZ_JAXAVX010000004.1"/>
</dbReference>
<organism evidence="1 2">
    <name type="scientific">Patulibacter brassicae</name>
    <dbReference type="NCBI Taxonomy" id="1705717"/>
    <lineage>
        <taxon>Bacteria</taxon>
        <taxon>Bacillati</taxon>
        <taxon>Actinomycetota</taxon>
        <taxon>Thermoleophilia</taxon>
        <taxon>Solirubrobacterales</taxon>
        <taxon>Patulibacteraceae</taxon>
        <taxon>Patulibacter</taxon>
    </lineage>
</organism>
<gene>
    <name evidence="1" type="ORF">SK069_11025</name>
</gene>
<proteinExistence type="predicted"/>
<accession>A0ABU4VJY7</accession>
<dbReference type="EMBL" id="JAXAVX010000004">
    <property type="protein sequence ID" value="MDX8152128.1"/>
    <property type="molecule type" value="Genomic_DNA"/>
</dbReference>
<evidence type="ECO:0000313" key="1">
    <source>
        <dbReference type="EMBL" id="MDX8152128.1"/>
    </source>
</evidence>
<evidence type="ECO:0000313" key="2">
    <source>
        <dbReference type="Proteomes" id="UP001277761"/>
    </source>
</evidence>
<reference evidence="1 2" key="1">
    <citation type="submission" date="2023-11" db="EMBL/GenBank/DDBJ databases">
        <authorList>
            <person name="Xu M."/>
            <person name="Jiang T."/>
        </authorList>
    </citation>
    <scope>NUCLEOTIDE SEQUENCE [LARGE SCALE GENOMIC DNA]</scope>
    <source>
        <strain evidence="1 2">SD</strain>
    </source>
</reference>
<dbReference type="InterPro" id="IPR003791">
    <property type="entry name" value="UPF0178"/>
</dbReference>
<dbReference type="Pfam" id="PF02639">
    <property type="entry name" value="DUF188"/>
    <property type="match status" value="1"/>
</dbReference>
<protein>
    <submittedName>
        <fullName evidence="1">DUF188 domain-containing protein</fullName>
    </submittedName>
</protein>
<sequence length="124" mass="12915">MGRLIVDGSNVLGARPDGWWRDRAGARVRLTVAIDAAAPALAQALLGDPDAPVLVVHDGPALAMQVLRVDVRFAPVADDLIAALATAHDLVVTSDRELAERATARGAGTLGAGRFRCLLDEAEA</sequence>
<comment type="caution">
    <text evidence="1">The sequence shown here is derived from an EMBL/GenBank/DDBJ whole genome shotgun (WGS) entry which is preliminary data.</text>
</comment>